<dbReference type="AlphaFoldDB" id="A0A2S6Z084"/>
<reference evidence="1 2" key="1">
    <citation type="submission" date="2016-08" db="EMBL/GenBank/DDBJ databases">
        <title>Evolution of the type three secretion system and type three effector repertoires in Xanthomonas.</title>
        <authorList>
            <person name="Merda D."/>
            <person name="Briand M."/>
            <person name="Bosis E."/>
            <person name="Rousseau C."/>
            <person name="Portier P."/>
            <person name="Jacques M.-A."/>
            <person name="Fischer-Le Saux M."/>
        </authorList>
    </citation>
    <scope>NUCLEOTIDE SEQUENCE [LARGE SCALE GENOMIC DNA]</scope>
    <source>
        <strain evidence="1 2">CFBP 3122</strain>
    </source>
</reference>
<dbReference type="RefSeq" id="WP_104534872.1">
    <property type="nucleotide sequence ID" value="NZ_MDEB01000006.1"/>
</dbReference>
<evidence type="ECO:0000313" key="1">
    <source>
        <dbReference type="EMBL" id="PPT73949.1"/>
    </source>
</evidence>
<proteinExistence type="predicted"/>
<dbReference type="EMBL" id="MIGV01000033">
    <property type="protein sequence ID" value="PPT73949.1"/>
    <property type="molecule type" value="Genomic_DNA"/>
</dbReference>
<gene>
    <name evidence="1" type="ORF">XaplCFBP3122_18535</name>
</gene>
<dbReference type="Proteomes" id="UP000238270">
    <property type="component" value="Unassembled WGS sequence"/>
</dbReference>
<comment type="caution">
    <text evidence="1">The sequence shown here is derived from an EMBL/GenBank/DDBJ whole genome shotgun (WGS) entry which is preliminary data.</text>
</comment>
<organism evidence="1 2">
    <name type="scientific">Xanthomonas arboricola pv. populi</name>
    <dbReference type="NCBI Taxonomy" id="487823"/>
    <lineage>
        <taxon>Bacteria</taxon>
        <taxon>Pseudomonadati</taxon>
        <taxon>Pseudomonadota</taxon>
        <taxon>Gammaproteobacteria</taxon>
        <taxon>Lysobacterales</taxon>
        <taxon>Lysobacteraceae</taxon>
        <taxon>Xanthomonas</taxon>
    </lineage>
</organism>
<evidence type="ECO:0000313" key="2">
    <source>
        <dbReference type="Proteomes" id="UP000238270"/>
    </source>
</evidence>
<protein>
    <submittedName>
        <fullName evidence="1">Uncharacterized protein</fullName>
    </submittedName>
</protein>
<sequence length="129" mass="13928">MLLRRARLLRPLLRLMALAVLVMGVLVAPVACALGDVHALAHDQMHLEDTAPHGHDGADEGDDGERDGARLMHALMHSGYCHGQNPAVLPALAWLPLATHTHSQAQPVAVFDYYRSHLSETGLRPPIAA</sequence>
<name>A0A2S6Z084_9XANT</name>
<accession>A0A2S6Z084</accession>